<dbReference type="InterPro" id="IPR006553">
    <property type="entry name" value="Leu-rich_rpt_Cys-con_subtyp"/>
</dbReference>
<protein>
    <recommendedName>
        <fullName evidence="3">F-box domain-containing protein</fullName>
    </recommendedName>
</protein>
<dbReference type="AlphaFoldDB" id="A0A6H5IIX4"/>
<dbReference type="EMBL" id="CADCXV010000892">
    <property type="protein sequence ID" value="CAB0038139.1"/>
    <property type="molecule type" value="Genomic_DNA"/>
</dbReference>
<accession>A0A6H5IIX4</accession>
<dbReference type="Pfam" id="PF12937">
    <property type="entry name" value="F-box-like"/>
    <property type="match status" value="1"/>
</dbReference>
<sequence>MVSSCEGATARLELVSSQGSSSAAQHHHGHRLQNIGVSGSGSGSGIRSLSRSRQLQHPQVQFVEQFVSDVVDFSSQYGNNSNISYTAYNIAGNPSKFPDYGDFPQAFVMDETILKIFKYLDIRSLCRVSQVNRHFNNISRDCLLYRSLNLKPYWHCIDASVLNNLTSKCQYLQRLDLSWCGNYDMISSDNFIAFLQSSGDSLTHLRLNCCKFVNDAVIEKISSICKNLKELKLRNCTTISNNGFTLLENLENLEILDLYRTMIETDKLCAILRKNTRLKHLNLAGMHDCLNMDEVASEIAASCPNLESIDCWKAQTLTVNGLRALTNCSNLREVDFGWCTGIGPLGDSLRVFLGSCKKLEKVFLTSFRGLTDRDLEPLLFCRNLQQLDLVGARFLSPEFCIKLLCYLQLQMIDLSFCDGISDSKINEWRKLYPHSSRRDGYEFYLQQTIP</sequence>
<gene>
    <name evidence="4" type="ORF">TBRA_LOCUS9931</name>
</gene>
<dbReference type="OrthoDB" id="2153609at2759"/>
<dbReference type="SUPFAM" id="SSF81383">
    <property type="entry name" value="F-box domain"/>
    <property type="match status" value="1"/>
</dbReference>
<dbReference type="SMART" id="SM00256">
    <property type="entry name" value="FBOX"/>
    <property type="match status" value="1"/>
</dbReference>
<dbReference type="PANTHER" id="PTHR13318">
    <property type="entry name" value="PARTNER OF PAIRED, ISOFORM B-RELATED"/>
    <property type="match status" value="1"/>
</dbReference>
<dbReference type="GO" id="GO:0019005">
    <property type="term" value="C:SCF ubiquitin ligase complex"/>
    <property type="evidence" value="ECO:0007669"/>
    <property type="project" value="TreeGrafter"/>
</dbReference>
<keyword evidence="5" id="KW-1185">Reference proteome</keyword>
<feature type="region of interest" description="Disordered" evidence="2">
    <location>
        <begin position="16"/>
        <end position="50"/>
    </location>
</feature>
<keyword evidence="1" id="KW-0833">Ubl conjugation pathway</keyword>
<feature type="domain" description="F-box" evidence="3">
    <location>
        <begin position="102"/>
        <end position="148"/>
    </location>
</feature>
<evidence type="ECO:0000256" key="2">
    <source>
        <dbReference type="SAM" id="MobiDB-lite"/>
    </source>
</evidence>
<dbReference type="InterPro" id="IPR032675">
    <property type="entry name" value="LRR_dom_sf"/>
</dbReference>
<evidence type="ECO:0000256" key="1">
    <source>
        <dbReference type="ARBA" id="ARBA00022786"/>
    </source>
</evidence>
<dbReference type="Proteomes" id="UP000479190">
    <property type="component" value="Unassembled WGS sequence"/>
</dbReference>
<evidence type="ECO:0000313" key="5">
    <source>
        <dbReference type="Proteomes" id="UP000479190"/>
    </source>
</evidence>
<evidence type="ECO:0000259" key="3">
    <source>
        <dbReference type="PROSITE" id="PS50181"/>
    </source>
</evidence>
<dbReference type="InterPro" id="IPR001810">
    <property type="entry name" value="F-box_dom"/>
</dbReference>
<name>A0A6H5IIX4_9HYME</name>
<dbReference type="InterPro" id="IPR001611">
    <property type="entry name" value="Leu-rich_rpt"/>
</dbReference>
<dbReference type="Gene3D" id="3.80.10.10">
    <property type="entry name" value="Ribonuclease Inhibitor"/>
    <property type="match status" value="2"/>
</dbReference>
<organism evidence="4 5">
    <name type="scientific">Trichogramma brassicae</name>
    <dbReference type="NCBI Taxonomy" id="86971"/>
    <lineage>
        <taxon>Eukaryota</taxon>
        <taxon>Metazoa</taxon>
        <taxon>Ecdysozoa</taxon>
        <taxon>Arthropoda</taxon>
        <taxon>Hexapoda</taxon>
        <taxon>Insecta</taxon>
        <taxon>Pterygota</taxon>
        <taxon>Neoptera</taxon>
        <taxon>Endopterygota</taxon>
        <taxon>Hymenoptera</taxon>
        <taxon>Apocrita</taxon>
        <taxon>Proctotrupomorpha</taxon>
        <taxon>Chalcidoidea</taxon>
        <taxon>Trichogrammatidae</taxon>
        <taxon>Trichogramma</taxon>
    </lineage>
</organism>
<dbReference type="InterPro" id="IPR036047">
    <property type="entry name" value="F-box-like_dom_sf"/>
</dbReference>
<proteinExistence type="predicted"/>
<dbReference type="Pfam" id="PF13516">
    <property type="entry name" value="LRR_6"/>
    <property type="match status" value="1"/>
</dbReference>
<dbReference type="SUPFAM" id="SSF52047">
    <property type="entry name" value="RNI-like"/>
    <property type="match status" value="1"/>
</dbReference>
<dbReference type="PANTHER" id="PTHR13318:SF152">
    <property type="entry name" value="F-BOX_LRR-REPEAT PROTEIN 4"/>
    <property type="match status" value="1"/>
</dbReference>
<dbReference type="PROSITE" id="PS50181">
    <property type="entry name" value="FBOX"/>
    <property type="match status" value="1"/>
</dbReference>
<evidence type="ECO:0000313" key="4">
    <source>
        <dbReference type="EMBL" id="CAB0038139.1"/>
    </source>
</evidence>
<dbReference type="SMART" id="SM00367">
    <property type="entry name" value="LRR_CC"/>
    <property type="match status" value="5"/>
</dbReference>
<reference evidence="4 5" key="1">
    <citation type="submission" date="2020-02" db="EMBL/GenBank/DDBJ databases">
        <authorList>
            <person name="Ferguson B K."/>
        </authorList>
    </citation>
    <scope>NUCLEOTIDE SEQUENCE [LARGE SCALE GENOMIC DNA]</scope>
</reference>
<dbReference type="GO" id="GO:0031146">
    <property type="term" value="P:SCF-dependent proteasomal ubiquitin-dependent protein catabolic process"/>
    <property type="evidence" value="ECO:0007669"/>
    <property type="project" value="TreeGrafter"/>
</dbReference>